<dbReference type="OrthoDB" id="1742963at2759"/>
<dbReference type="InterPro" id="IPR002156">
    <property type="entry name" value="RNaseH_domain"/>
</dbReference>
<evidence type="ECO:0000313" key="3">
    <source>
        <dbReference type="EMBL" id="GAU50545.1"/>
    </source>
</evidence>
<gene>
    <name evidence="3" type="ORF">TSUD_409890</name>
</gene>
<dbReference type="GO" id="GO:0004523">
    <property type="term" value="F:RNA-DNA hybrid ribonuclease activity"/>
    <property type="evidence" value="ECO:0007669"/>
    <property type="project" value="InterPro"/>
</dbReference>
<evidence type="ECO:0008006" key="5">
    <source>
        <dbReference type="Google" id="ProtNLM"/>
    </source>
</evidence>
<name>A0A2Z6PJB8_TRISU</name>
<dbReference type="GO" id="GO:0003676">
    <property type="term" value="F:nucleic acid binding"/>
    <property type="evidence" value="ECO:0007669"/>
    <property type="project" value="InterPro"/>
</dbReference>
<dbReference type="InterPro" id="IPR044730">
    <property type="entry name" value="RNase_H-like_dom_plant"/>
</dbReference>
<feature type="domain" description="Reverse transcriptase zinc-binding" evidence="2">
    <location>
        <begin position="259"/>
        <end position="349"/>
    </location>
</feature>
<dbReference type="Pfam" id="PF13456">
    <property type="entry name" value="RVT_3"/>
    <property type="match status" value="1"/>
</dbReference>
<dbReference type="AlphaFoldDB" id="A0A2Z6PJB8"/>
<evidence type="ECO:0000313" key="4">
    <source>
        <dbReference type="Proteomes" id="UP000242715"/>
    </source>
</evidence>
<accession>A0A2Z6PJB8</accession>
<dbReference type="InterPro" id="IPR026960">
    <property type="entry name" value="RVT-Znf"/>
</dbReference>
<dbReference type="InterPro" id="IPR012337">
    <property type="entry name" value="RNaseH-like_sf"/>
</dbReference>
<evidence type="ECO:0000259" key="1">
    <source>
        <dbReference type="Pfam" id="PF13456"/>
    </source>
</evidence>
<keyword evidence="4" id="KW-1185">Reference proteome</keyword>
<dbReference type="SUPFAM" id="SSF53098">
    <property type="entry name" value="Ribonuclease H-like"/>
    <property type="match status" value="1"/>
</dbReference>
<dbReference type="Gene3D" id="3.30.420.10">
    <property type="entry name" value="Ribonuclease H-like superfamily/Ribonuclease H"/>
    <property type="match status" value="1"/>
</dbReference>
<dbReference type="Pfam" id="PF13966">
    <property type="entry name" value="zf-RVT"/>
    <property type="match status" value="1"/>
</dbReference>
<dbReference type="CDD" id="cd06222">
    <property type="entry name" value="RNase_H_like"/>
    <property type="match status" value="1"/>
</dbReference>
<feature type="domain" description="RNase H type-1" evidence="1">
    <location>
        <begin position="457"/>
        <end position="579"/>
    </location>
</feature>
<reference evidence="4" key="1">
    <citation type="journal article" date="2017" name="Front. Plant Sci.">
        <title>Climate Clever Clovers: New Paradigm to Reduce the Environmental Footprint of Ruminants by Breeding Low Methanogenic Forages Utilizing Haplotype Variation.</title>
        <authorList>
            <person name="Kaur P."/>
            <person name="Appels R."/>
            <person name="Bayer P.E."/>
            <person name="Keeble-Gagnere G."/>
            <person name="Wang J."/>
            <person name="Hirakawa H."/>
            <person name="Shirasawa K."/>
            <person name="Vercoe P."/>
            <person name="Stefanova K."/>
            <person name="Durmic Z."/>
            <person name="Nichols P."/>
            <person name="Revell C."/>
            <person name="Isobe S.N."/>
            <person name="Edwards D."/>
            <person name="Erskine W."/>
        </authorList>
    </citation>
    <scope>NUCLEOTIDE SEQUENCE [LARGE SCALE GENOMIC DNA]</scope>
    <source>
        <strain evidence="4">cv. Daliak</strain>
    </source>
</reference>
<proteinExistence type="predicted"/>
<dbReference type="PANTHER" id="PTHR33116">
    <property type="entry name" value="REVERSE TRANSCRIPTASE ZINC-BINDING DOMAIN-CONTAINING PROTEIN-RELATED-RELATED"/>
    <property type="match status" value="1"/>
</dbReference>
<protein>
    <recommendedName>
        <fullName evidence="5">RNase H type-1 domain-containing protein</fullName>
    </recommendedName>
</protein>
<sequence>MVGRNKKDTFAYVKDRIWKRINSWRGRALSKVGKEVMIKSVLQSILSYVMSVYLIPEMTIKKIERMINSFWWGGGRANNRGIKWLAWDRMTYPKEYGGLGFRNLHLFNMAMVAKQGWNFIMKPHSLVAKVYKARYFPNSSLFEAHLGNNPSYAWRSIWKSRHVLMNGCRWRIGDVTKIKVMNEPWLRKEDGLWVQSPQQQGAFDMFVNQLMLPNEKVWDSNKIHTLFPLHIAKSILDVPLFDQFEEDKLIWLYDTHGNYNVKSGYNLLLNPIICAVTPCENEELKWLWKIQAPPKAKHLLWRICKECLPTRTRLRERFVNCPLECPMCGNETESDWHFLFDCMDSKRAWQTAGLEAIISSQVQQHMTVKEALLKLCRGTDVQNAGKLAMVVWALWNNRNNWVWNHTKESGQQLGVKTTCLWSEWRVVQDSNNISRTRLQVQQHIAWQKPLHGHYKCNVDAGFHDAEGKTSAGWCVRDYMGRFIMAGTVWMPEKCSIIEGEAMAMLEAMKELERQGFTNVIFETDSKNVADAIQSMHNGVSDFSVIVTKIRCILSLNSDFVVKSIKRQANMVAHTLARAAISWSSRCLFELAPPCIESLLYNETISIF</sequence>
<dbReference type="EMBL" id="DF974799">
    <property type="protein sequence ID" value="GAU50545.1"/>
    <property type="molecule type" value="Genomic_DNA"/>
</dbReference>
<dbReference type="Proteomes" id="UP000242715">
    <property type="component" value="Unassembled WGS sequence"/>
</dbReference>
<organism evidence="3 4">
    <name type="scientific">Trifolium subterraneum</name>
    <name type="common">Subterranean clover</name>
    <dbReference type="NCBI Taxonomy" id="3900"/>
    <lineage>
        <taxon>Eukaryota</taxon>
        <taxon>Viridiplantae</taxon>
        <taxon>Streptophyta</taxon>
        <taxon>Embryophyta</taxon>
        <taxon>Tracheophyta</taxon>
        <taxon>Spermatophyta</taxon>
        <taxon>Magnoliopsida</taxon>
        <taxon>eudicotyledons</taxon>
        <taxon>Gunneridae</taxon>
        <taxon>Pentapetalae</taxon>
        <taxon>rosids</taxon>
        <taxon>fabids</taxon>
        <taxon>Fabales</taxon>
        <taxon>Fabaceae</taxon>
        <taxon>Papilionoideae</taxon>
        <taxon>50 kb inversion clade</taxon>
        <taxon>NPAAA clade</taxon>
        <taxon>Hologalegina</taxon>
        <taxon>IRL clade</taxon>
        <taxon>Trifolieae</taxon>
        <taxon>Trifolium</taxon>
    </lineage>
</organism>
<evidence type="ECO:0000259" key="2">
    <source>
        <dbReference type="Pfam" id="PF13966"/>
    </source>
</evidence>
<dbReference type="InterPro" id="IPR036397">
    <property type="entry name" value="RNaseH_sf"/>
</dbReference>
<dbReference type="PANTHER" id="PTHR33116:SF86">
    <property type="entry name" value="REVERSE TRANSCRIPTASE DOMAIN-CONTAINING PROTEIN"/>
    <property type="match status" value="1"/>
</dbReference>